<protein>
    <recommendedName>
        <fullName evidence="3">BTB domain-containing protein</fullName>
    </recommendedName>
</protein>
<evidence type="ECO:0000313" key="1">
    <source>
        <dbReference type="EMBL" id="KAK7691715.1"/>
    </source>
</evidence>
<comment type="caution">
    <text evidence="1">The sequence shown here is derived from an EMBL/GenBank/DDBJ whole genome shotgun (WGS) entry which is preliminary data.</text>
</comment>
<gene>
    <name evidence="1" type="ORF">QCA50_005115</name>
</gene>
<accession>A0AAW0GKT5</accession>
<evidence type="ECO:0008006" key="3">
    <source>
        <dbReference type="Google" id="ProtNLM"/>
    </source>
</evidence>
<name>A0AAW0GKT5_9APHY</name>
<reference evidence="1 2" key="1">
    <citation type="submission" date="2022-09" db="EMBL/GenBank/DDBJ databases">
        <authorList>
            <person name="Palmer J.M."/>
        </authorList>
    </citation>
    <scope>NUCLEOTIDE SEQUENCE [LARGE SCALE GENOMIC DNA]</scope>
    <source>
        <strain evidence="1 2">DSM 7382</strain>
    </source>
</reference>
<dbReference type="EMBL" id="JASBNA010000005">
    <property type="protein sequence ID" value="KAK7691715.1"/>
    <property type="molecule type" value="Genomic_DNA"/>
</dbReference>
<dbReference type="AlphaFoldDB" id="A0AAW0GKT5"/>
<proteinExistence type="predicted"/>
<organism evidence="1 2">
    <name type="scientific">Cerrena zonata</name>
    <dbReference type="NCBI Taxonomy" id="2478898"/>
    <lineage>
        <taxon>Eukaryota</taxon>
        <taxon>Fungi</taxon>
        <taxon>Dikarya</taxon>
        <taxon>Basidiomycota</taxon>
        <taxon>Agaricomycotina</taxon>
        <taxon>Agaricomycetes</taxon>
        <taxon>Polyporales</taxon>
        <taxon>Cerrenaceae</taxon>
        <taxon>Cerrena</taxon>
    </lineage>
</organism>
<evidence type="ECO:0000313" key="2">
    <source>
        <dbReference type="Proteomes" id="UP001385951"/>
    </source>
</evidence>
<sequence length="340" mass="37541">MDSFGESKQSTVDYEQLFHDLIKLEEQGPPGKSKNDVVVTIPVSESPSNSGISVSTAFNSSSEYGDGPSDVTLVSNDAVHFLVHRSRLLKASKSFGPLLAPDLDMLRLPEDANTLNVVVHVIYNIPFIQYTPTLDILLQVVKALKKYEIPLKSFLNPGTPLFDGLINKLPAMPLEVYLVAAENDLFELACEASKQLLSFLLTILTDEDVQRMGSIYLRMIFTLQTERLFVLRRLVANPPTAHAPTTTCGAGEYGRLKSAWSSASVNFVLDGKPDVSVVLLYKTLDAAKTDLPCTDCQQCVTQRVQEIVVRWSLTPKTIRMDVQDFFAVLPPALRYSGSVN</sequence>
<dbReference type="Proteomes" id="UP001385951">
    <property type="component" value="Unassembled WGS sequence"/>
</dbReference>
<keyword evidence="2" id="KW-1185">Reference proteome</keyword>